<evidence type="ECO:0000256" key="3">
    <source>
        <dbReference type="ARBA" id="ARBA00010617"/>
    </source>
</evidence>
<keyword evidence="5 10" id="KW-0479">Metal-binding</keyword>
<dbReference type="OrthoDB" id="2789670at2759"/>
<dbReference type="FunFam" id="1.10.630.10:FF:000042">
    <property type="entry name" value="Cytochrome P450"/>
    <property type="match status" value="1"/>
</dbReference>
<evidence type="ECO:0000256" key="2">
    <source>
        <dbReference type="ARBA" id="ARBA00004406"/>
    </source>
</evidence>
<comment type="function">
    <text evidence="9">Cytochromes P450 are a group of heme-thiolate monooxygenases. They oxidize a variety of structurally unrelated compounds, including steroids, fatty acids, and xenobiotics.</text>
</comment>
<accession>B3RXH2</accession>
<comment type="subcellular location">
    <subcellularLocation>
        <location evidence="2">Endoplasmic reticulum membrane</location>
        <topology evidence="2">Peripheral membrane protein</topology>
    </subcellularLocation>
    <subcellularLocation>
        <location evidence="1">Microsome membrane</location>
        <topology evidence="1">Peripheral membrane protein</topology>
    </subcellularLocation>
</comment>
<keyword evidence="8 10" id="KW-0408">Iron</keyword>
<gene>
    <name evidence="12" type="ORF">TRIADDRAFT_56208</name>
</gene>
<evidence type="ECO:0000256" key="4">
    <source>
        <dbReference type="ARBA" id="ARBA00022617"/>
    </source>
</evidence>
<dbReference type="OMA" id="NSTHIAQ"/>
<dbReference type="PhylomeDB" id="B3RXH2"/>
<dbReference type="Pfam" id="PF00067">
    <property type="entry name" value="p450"/>
    <property type="match status" value="1"/>
</dbReference>
<reference evidence="12 13" key="1">
    <citation type="journal article" date="2008" name="Nature">
        <title>The Trichoplax genome and the nature of placozoans.</title>
        <authorList>
            <person name="Srivastava M."/>
            <person name="Begovic E."/>
            <person name="Chapman J."/>
            <person name="Putnam N.H."/>
            <person name="Hellsten U."/>
            <person name="Kawashima T."/>
            <person name="Kuo A."/>
            <person name="Mitros T."/>
            <person name="Salamov A."/>
            <person name="Carpenter M.L."/>
            <person name="Signorovitch A.Y."/>
            <person name="Moreno M.A."/>
            <person name="Kamm K."/>
            <person name="Grimwood J."/>
            <person name="Schmutz J."/>
            <person name="Shapiro H."/>
            <person name="Grigoriev I.V."/>
            <person name="Buss L.W."/>
            <person name="Schierwater B."/>
            <person name="Dellaporta S.L."/>
            <person name="Rokhsar D.S."/>
        </authorList>
    </citation>
    <scope>NUCLEOTIDE SEQUENCE [LARGE SCALE GENOMIC DNA]</scope>
    <source>
        <strain evidence="12 13">Grell-BS-1999</strain>
    </source>
</reference>
<dbReference type="GO" id="GO:0005506">
    <property type="term" value="F:iron ion binding"/>
    <property type="evidence" value="ECO:0007669"/>
    <property type="project" value="InterPro"/>
</dbReference>
<dbReference type="HOGENOM" id="CLU_001570_5_2_1"/>
<keyword evidence="13" id="KW-1185">Reference proteome</keyword>
<dbReference type="InterPro" id="IPR002401">
    <property type="entry name" value="Cyt_P450_E_grp-I"/>
</dbReference>
<proteinExistence type="inferred from homology"/>
<dbReference type="STRING" id="10228.B3RXH2"/>
<dbReference type="InterPro" id="IPR050705">
    <property type="entry name" value="Cytochrome_P450_3A"/>
</dbReference>
<dbReference type="EMBL" id="DS985245">
    <property type="protein sequence ID" value="EDV24426.1"/>
    <property type="molecule type" value="Genomic_DNA"/>
</dbReference>
<dbReference type="KEGG" id="tad:TRIADDRAFT_56208"/>
<dbReference type="PRINTS" id="PR00463">
    <property type="entry name" value="EP450I"/>
</dbReference>
<evidence type="ECO:0000313" key="13">
    <source>
        <dbReference type="Proteomes" id="UP000009022"/>
    </source>
</evidence>
<evidence type="ECO:0000313" key="12">
    <source>
        <dbReference type="EMBL" id="EDV24426.1"/>
    </source>
</evidence>
<dbReference type="GO" id="GO:0004497">
    <property type="term" value="F:monooxygenase activity"/>
    <property type="evidence" value="ECO:0007669"/>
    <property type="project" value="UniProtKB-KW"/>
</dbReference>
<evidence type="ECO:0000256" key="6">
    <source>
        <dbReference type="ARBA" id="ARBA00022848"/>
    </source>
</evidence>
<evidence type="ECO:0000256" key="1">
    <source>
        <dbReference type="ARBA" id="ARBA00004174"/>
    </source>
</evidence>
<keyword evidence="11" id="KW-0503">Monooxygenase</keyword>
<organism evidence="12 13">
    <name type="scientific">Trichoplax adhaerens</name>
    <name type="common">Trichoplax reptans</name>
    <dbReference type="NCBI Taxonomy" id="10228"/>
    <lineage>
        <taxon>Eukaryota</taxon>
        <taxon>Metazoa</taxon>
        <taxon>Placozoa</taxon>
        <taxon>Uniplacotomia</taxon>
        <taxon>Trichoplacea</taxon>
        <taxon>Trichoplacidae</taxon>
        <taxon>Trichoplax</taxon>
    </lineage>
</organism>
<dbReference type="CDD" id="cd11055">
    <property type="entry name" value="CYP3A-like"/>
    <property type="match status" value="1"/>
</dbReference>
<dbReference type="SUPFAM" id="SSF48264">
    <property type="entry name" value="Cytochrome P450"/>
    <property type="match status" value="1"/>
</dbReference>
<dbReference type="InParanoid" id="B3RXH2"/>
<feature type="binding site" description="axial binding residue" evidence="10">
    <location>
        <position position="422"/>
    </location>
    <ligand>
        <name>heme</name>
        <dbReference type="ChEBI" id="CHEBI:30413"/>
    </ligand>
    <ligandPart>
        <name>Fe</name>
        <dbReference type="ChEBI" id="CHEBI:18248"/>
    </ligandPart>
</feature>
<evidence type="ECO:0000256" key="8">
    <source>
        <dbReference type="ARBA" id="ARBA00023004"/>
    </source>
</evidence>
<evidence type="ECO:0000256" key="10">
    <source>
        <dbReference type="PIRSR" id="PIRSR602401-1"/>
    </source>
</evidence>
<protein>
    <recommendedName>
        <fullName evidence="14">Cytochrome P450</fullName>
    </recommendedName>
</protein>
<evidence type="ECO:0000256" key="5">
    <source>
        <dbReference type="ARBA" id="ARBA00022723"/>
    </source>
</evidence>
<dbReference type="GO" id="GO:0020037">
    <property type="term" value="F:heme binding"/>
    <property type="evidence" value="ECO:0007669"/>
    <property type="project" value="InterPro"/>
</dbReference>
<dbReference type="PANTHER" id="PTHR24302">
    <property type="entry name" value="CYTOCHROME P450 FAMILY 3"/>
    <property type="match status" value="1"/>
</dbReference>
<dbReference type="PROSITE" id="PS00086">
    <property type="entry name" value="CYTOCHROME_P450"/>
    <property type="match status" value="1"/>
</dbReference>
<dbReference type="GO" id="GO:0005789">
    <property type="term" value="C:endoplasmic reticulum membrane"/>
    <property type="evidence" value="ECO:0007669"/>
    <property type="project" value="UniProtKB-SubCell"/>
</dbReference>
<dbReference type="PANTHER" id="PTHR24302:SF15">
    <property type="entry name" value="FATTY-ACID PEROXYGENASE"/>
    <property type="match status" value="1"/>
</dbReference>
<sequence>MLYKIVVAPRLKLRKLGLPYPPPSPVIGNLNDFGPNSTHIAQIEWQKKYGDIYAVQFFHVPSIWISKPDILRQIMVKDFSNFPNHFSFNQSLPPFDKTVAELRDHDWKRVRNILVPTFTTSKLRVVVPLIKQATSEFIQRLIEADTKGEKLDMWSSCGQLSMKVILGTAFGVEIESKEQEEKLTKAAGVFFRTDDMSKLQTLLQFLVFTMPNVFKHIEPLLGGRFSNAVNYIVDITKNVIRERRDNLAAGKPCRKDMMQHMIEAGGQDKLSDDEIVSQAVIFLLAGYETTQNALSFTIYALATNPEAQQKLIDEIDSHCLDGDSINYDIISSMSYLDMVISETLRLYPPATITNRDVKKSTTIDGIFFPDDIMVGIPIYAIHHDARLWPEPERFKPERFTPEAKANQHPFAYLPFGNGPRNCIGMRLALLEVKLALIKILQNVEFVAIKETEVPLKLRSINTLAPTNPIYLGIRKRF</sequence>
<keyword evidence="6" id="KW-0256">Endoplasmic reticulum</keyword>
<dbReference type="InterPro" id="IPR036396">
    <property type="entry name" value="Cyt_P450_sf"/>
</dbReference>
<dbReference type="PRINTS" id="PR00385">
    <property type="entry name" value="P450"/>
</dbReference>
<dbReference type="Proteomes" id="UP000009022">
    <property type="component" value="Unassembled WGS sequence"/>
</dbReference>
<name>B3RXH2_TRIAD</name>
<dbReference type="AlphaFoldDB" id="B3RXH2"/>
<evidence type="ECO:0000256" key="7">
    <source>
        <dbReference type="ARBA" id="ARBA00023002"/>
    </source>
</evidence>
<dbReference type="CTD" id="6753529"/>
<evidence type="ECO:0000256" key="9">
    <source>
        <dbReference type="ARBA" id="ARBA00043906"/>
    </source>
</evidence>
<evidence type="ECO:0000256" key="11">
    <source>
        <dbReference type="RuleBase" id="RU000461"/>
    </source>
</evidence>
<dbReference type="Gene3D" id="1.10.630.10">
    <property type="entry name" value="Cytochrome P450"/>
    <property type="match status" value="1"/>
</dbReference>
<dbReference type="GeneID" id="6753529"/>
<dbReference type="RefSeq" id="XP_002112316.1">
    <property type="nucleotide sequence ID" value="XM_002112280.1"/>
</dbReference>
<dbReference type="GO" id="GO:0016705">
    <property type="term" value="F:oxidoreductase activity, acting on paired donors, with incorporation or reduction of molecular oxygen"/>
    <property type="evidence" value="ECO:0007669"/>
    <property type="project" value="InterPro"/>
</dbReference>
<dbReference type="eggNOG" id="KOG0158">
    <property type="taxonomic scope" value="Eukaryota"/>
</dbReference>
<comment type="similarity">
    <text evidence="3 11">Belongs to the cytochrome P450 family.</text>
</comment>
<dbReference type="FunCoup" id="B3RXH2">
    <property type="interactions" value="90"/>
</dbReference>
<comment type="cofactor">
    <cofactor evidence="10">
        <name>heme</name>
        <dbReference type="ChEBI" id="CHEBI:30413"/>
    </cofactor>
</comment>
<dbReference type="InterPro" id="IPR017972">
    <property type="entry name" value="Cyt_P450_CS"/>
</dbReference>
<dbReference type="InterPro" id="IPR001128">
    <property type="entry name" value="Cyt_P450"/>
</dbReference>
<keyword evidence="6" id="KW-0492">Microsome</keyword>
<evidence type="ECO:0008006" key="14">
    <source>
        <dbReference type="Google" id="ProtNLM"/>
    </source>
</evidence>
<keyword evidence="4 10" id="KW-0349">Heme</keyword>
<keyword evidence="7 11" id="KW-0560">Oxidoreductase</keyword>